<accession>A0ACC1R7R4</accession>
<dbReference type="EMBL" id="JANAKD010000026">
    <property type="protein sequence ID" value="KAJ3498983.1"/>
    <property type="molecule type" value="Genomic_DNA"/>
</dbReference>
<evidence type="ECO:0000313" key="2">
    <source>
        <dbReference type="Proteomes" id="UP001148737"/>
    </source>
</evidence>
<protein>
    <submittedName>
        <fullName evidence="1">Uncharacterized protein</fullName>
    </submittedName>
</protein>
<sequence length="2200" mass="239557">MAIQVFEPVRGGQSDLSVDFGNVVFAILPAGITLFILLFMASTKRPWQRTSANSSTAATAVGQKSVLLFIFLLHATSLGLYCHLNADSELLSPSSLAAYTLRLLAALFISVAAILFHTKFRTVTDLYLLITCLADGFRVRTLWTIVSQFGDSTGTALFSLQTAIMVAAAGSVIYAELAACKKLEHSRKIAGPAHVSEETSGILSMLFFGWLWPLLAYGNKNNIVVADVESTTIRSAAIYNLPGDWKTNAEDKKFFSELGLQFLFGVCLQVLYAGAVLAQPFIVQGIVSYLQSEKSNASASWLIVAMVFDQLAVTLLAAHGNLAFGQMSMRMRSFLIHKVSLRSFGSKPPVGGWNSAEGKILVHVTQDAAAVSGAIGMMGMIIPNIFVVSIGSYMLFKLINLAFLGPLFASVACTLVPMLMAGPVSRSERSLLEATERRIATVKHLISEIRNMRFSNMHHIMKIQAMNERKQEIGAATAFRRILTVVIVAAVFLSSLATLTAFGGYSLLPQRNLDYSVLFTSLSTMQIMLTPLLSIIQMLPALIGSWVSWKRVFTYLEASEESLQGPPLNIEKSVSTDRAHSAVQMDSLPPRPGNSSLKIEALTSGWNSNSSFIEHANLDLAASRLAIVAGTAGSGKSSLLRAVLGETQVSAGSIQIGAKRISFCNQELWFIPEASIKENILFGKSFDEVLYSRVVACCCLNRDFGALDDGDDTSLSMIGSPLSGGQRRRVALARTLYDSGDLFLLDDIFNGLDPRTRNEVATNLFGTRGFLPERSAAAILCLTETPIVMSTFDSTEFYVLESGHLNEVEKSAHKYQAAEDGSEGDDIAEGSSAGASDPTPESPPTSEGSPPPDTTTVTAEGADSIVTTSKKSLEAHRIYFRSFGSPVTIALILGFLLAGVAIDRTSSFWLSHWASQFTKLGIDVNNGYYVGIYAAFSVSGVLVTFVYIWIFFMKAIPDSSINLHKDMMSTLMKTPASSIELHKSETVNRFTNDIEAVDLHLPQALENMISSTASAIGSIVVIGIGSPFTLISLPILLPLIFFLQKFYLSTSFQLRSLQIAAQAPMLEMISATVKGRTTIIAFGQEEHVARMISSRIQRGLKIGYLFRAIQTWVTLMLNLLNGCVAIALAALLVGLGGSKSVTWGGLALVNVIRLGQDAMLLLQWWTDFESSMASMDRIYDYLRGTPQESAGMLEADLDTSWPAHGLMQVDTLSFAYRSRIIVKDLTLNIPPGTKLAILGRTGSGKTSLLQSFFSLIQRVDGAVEIDGINLASLDADAIRSRFVGHPQSFIANPSATVRQNLDPLKTVSDARIEEVLVNITASHVTADIMSRLDSPWNECNFSDGWQRIIAIARTLIRTSSVYIMDEPTSGMDDDSHSQALAAIFNTLHDKTVLCTTHTLVGIEKFDKIIVLDGGRLVEQGSPAKLLATPNSIFNQLIGRDASNPMNTWLALWRNPLDKSPSQPYSSAVVPGQTRQSAAAFPTVQDSSSSSFNASPKKSTIVHLAAMPREANEQDPLLADDDGWPPGDEATVLLDEEAEAASASPFTQKITALNIAVYICYIISAEIGQTLSAKALHQVVEENLCREMYGRTDAKFCGAADDVQSEHAVVMGWYSTAQLVPGLICAIPYALLADRYGQKPFFVLNEFGMALAATFARIICFWPSIFPVHLIWIAPLLYFIGGGIGVSTALLFANLTGLTTDTARASMISILITLSYGPRLIATVIASRLLALHGPWPLLWTSLLFSFIAVGFTCFFVEPESSKKSATSGSDDNVCISDEEPIAIAKGQLKTRILKSFRETREGFAYVMEKCNSHVIRVALCLVVMTLAWQTNLSEEIMRRKFGWTWAQLSYVSIMRMIVTLVSSLVLLPGASYIMTARLKLTTLTRDLTIVRVCGLLFLLGGGLIIISPTAAILFMGAGVWELGTVYNLVIKNLLVLAVALHENMTAAFPEYPTSFGLRDTLSRGTSGIIVVDRRTQTVIKWPVDSRTSYGIQQERKIYEKLLELGGHEGLLTYHGGVERYGLRLEYAAMCDLRSHIRYKGIGSPRTLQWMIQIARVLEFIHDAGVIHGSVSLTHVLLDVEGNARLGDFAWASLRSGTLMAKVFASHEYPGDRLSATGDLFALGSVMYELVTGSEPFVTCTDDEIRLRFKNGIFPDVASLGALGAIISKCWAGSYENTKAAVIDLEEPVRPQRLHKISLGW</sequence>
<reference evidence="1" key="1">
    <citation type="submission" date="2022-07" db="EMBL/GenBank/DDBJ databases">
        <title>Genome Sequence of Lecanicillium saksenae.</title>
        <authorList>
            <person name="Buettner E."/>
        </authorList>
    </citation>
    <scope>NUCLEOTIDE SEQUENCE</scope>
    <source>
        <strain evidence="1">VT-O1</strain>
    </source>
</reference>
<comment type="caution">
    <text evidence="1">The sequence shown here is derived from an EMBL/GenBank/DDBJ whole genome shotgun (WGS) entry which is preliminary data.</text>
</comment>
<gene>
    <name evidence="1" type="ORF">NLG97_g702</name>
</gene>
<proteinExistence type="predicted"/>
<dbReference type="Proteomes" id="UP001148737">
    <property type="component" value="Unassembled WGS sequence"/>
</dbReference>
<evidence type="ECO:0000313" key="1">
    <source>
        <dbReference type="EMBL" id="KAJ3498983.1"/>
    </source>
</evidence>
<organism evidence="1 2">
    <name type="scientific">Lecanicillium saksenae</name>
    <dbReference type="NCBI Taxonomy" id="468837"/>
    <lineage>
        <taxon>Eukaryota</taxon>
        <taxon>Fungi</taxon>
        <taxon>Dikarya</taxon>
        <taxon>Ascomycota</taxon>
        <taxon>Pezizomycotina</taxon>
        <taxon>Sordariomycetes</taxon>
        <taxon>Hypocreomycetidae</taxon>
        <taxon>Hypocreales</taxon>
        <taxon>Cordycipitaceae</taxon>
        <taxon>Lecanicillium</taxon>
    </lineage>
</organism>
<name>A0ACC1R7R4_9HYPO</name>
<keyword evidence="2" id="KW-1185">Reference proteome</keyword>